<organism evidence="2 3">
    <name type="scientific">Ruminococcus flavefaciens</name>
    <dbReference type="NCBI Taxonomy" id="1265"/>
    <lineage>
        <taxon>Bacteria</taxon>
        <taxon>Bacillati</taxon>
        <taxon>Bacillota</taxon>
        <taxon>Clostridia</taxon>
        <taxon>Eubacteriales</taxon>
        <taxon>Oscillospiraceae</taxon>
        <taxon>Ruminococcus</taxon>
    </lineage>
</organism>
<evidence type="ECO:0000256" key="1">
    <source>
        <dbReference type="SAM" id="SignalP"/>
    </source>
</evidence>
<gene>
    <name evidence="2" type="ORF">SAMN02910280_0048</name>
</gene>
<proteinExistence type="predicted"/>
<sequence length="481" mass="53637">MKKNRFFPILAAAALTLSAAAGCGRSGYDDFTFPEQGPSTLRPVSDIYIDNHYEGTAPTKERTVKTVKSDDGLCVIECKDSYFDVTLDYEKGTPQQVGAAYGKTILLAYPDYSEMCEGYLYENIKAAFSHLNGDYSGIKKRSDAFYSALPEDYRQELDGFAGAISGDSEGFTEDGIISCDEAKLLQFIPDVLRNTACSALSANGNATASGERITARLLEWQLGTENQICKAHTLVHMKNGEKSFTSLSYLGFLTILTAVNNDGVMLGELDVGSGYMVKYTCENKTSYTYGMRYALENFTTAREAAEYLTENAYSYPYSVNVIATDKNEALVAELFTVRDDQKPEPSDDPDEEEIQIIGAPLIRDSSSELHRQYTWEDSNYICAVNCFVTADNLRGIDRDENNLIRWQRYKQLFCGKKDITIDRFKELMTCESTDNDLDRIRSDGLVHMFIADYSTETMQAVLTGADGVEDSPEFIDLGSWK</sequence>
<dbReference type="RefSeq" id="WP_072301121.1">
    <property type="nucleotide sequence ID" value="NZ_FPIP01000010.1"/>
</dbReference>
<dbReference type="Proteomes" id="UP000183461">
    <property type="component" value="Unassembled WGS sequence"/>
</dbReference>
<feature type="signal peptide" evidence="1">
    <location>
        <begin position="1"/>
        <end position="21"/>
    </location>
</feature>
<reference evidence="2 3" key="1">
    <citation type="submission" date="2016-11" db="EMBL/GenBank/DDBJ databases">
        <authorList>
            <person name="Jaros S."/>
            <person name="Januszkiewicz K."/>
            <person name="Wedrychowicz H."/>
        </authorList>
    </citation>
    <scope>NUCLEOTIDE SEQUENCE [LARGE SCALE GENOMIC DNA]</scope>
    <source>
        <strain evidence="2 3">YL228</strain>
    </source>
</reference>
<dbReference type="InterPro" id="IPR047794">
    <property type="entry name" value="C45_proenzyme-like"/>
</dbReference>
<evidence type="ECO:0000313" key="3">
    <source>
        <dbReference type="Proteomes" id="UP000183461"/>
    </source>
</evidence>
<evidence type="ECO:0008006" key="4">
    <source>
        <dbReference type="Google" id="ProtNLM"/>
    </source>
</evidence>
<evidence type="ECO:0000313" key="2">
    <source>
        <dbReference type="EMBL" id="SFW49905.1"/>
    </source>
</evidence>
<name>A0A1K1PQU4_RUMFL</name>
<keyword evidence="1" id="KW-0732">Signal</keyword>
<dbReference type="PROSITE" id="PS51257">
    <property type="entry name" value="PROKAR_LIPOPROTEIN"/>
    <property type="match status" value="1"/>
</dbReference>
<accession>A0A1K1PQU4</accession>
<feature type="chain" id="PRO_5039080910" description="Acyl-coenzyme A:6-aminopenicillanic acid acyl-transferase" evidence="1">
    <location>
        <begin position="22"/>
        <end position="481"/>
    </location>
</feature>
<protein>
    <recommendedName>
        <fullName evidence="4">Acyl-coenzyme A:6-aminopenicillanic acid acyl-transferase</fullName>
    </recommendedName>
</protein>
<dbReference type="NCBIfam" id="NF040521">
    <property type="entry name" value="C45_proenzyme"/>
    <property type="match status" value="1"/>
</dbReference>
<dbReference type="AlphaFoldDB" id="A0A1K1PQU4"/>
<dbReference type="Gene3D" id="3.60.60.10">
    <property type="entry name" value="Penicillin V Acylase, Chain A"/>
    <property type="match status" value="1"/>
</dbReference>
<dbReference type="EMBL" id="FPIP01000010">
    <property type="protein sequence ID" value="SFW49905.1"/>
    <property type="molecule type" value="Genomic_DNA"/>
</dbReference>